<evidence type="ECO:0000313" key="3">
    <source>
        <dbReference type="Proteomes" id="UP000278807"/>
    </source>
</evidence>
<feature type="region of interest" description="Disordered" evidence="1">
    <location>
        <begin position="224"/>
        <end position="246"/>
    </location>
</feature>
<feature type="compositionally biased region" description="Basic and acidic residues" evidence="1">
    <location>
        <begin position="427"/>
        <end position="438"/>
    </location>
</feature>
<name>A0A0R3TTA1_RODNA</name>
<feature type="compositionally biased region" description="Basic and acidic residues" evidence="1">
    <location>
        <begin position="399"/>
        <end position="408"/>
    </location>
</feature>
<keyword evidence="3" id="KW-1185">Reference proteome</keyword>
<dbReference type="Proteomes" id="UP000278807">
    <property type="component" value="Unassembled WGS sequence"/>
</dbReference>
<protein>
    <submittedName>
        <fullName evidence="4">DJ-1_PfpI domain-containing protein</fullName>
    </submittedName>
</protein>
<gene>
    <name evidence="2" type="ORF">HNAJ_LOCUS10921</name>
</gene>
<dbReference type="STRING" id="102285.A0A0R3TTA1"/>
<sequence length="438" mass="49324">MAFRKKKEPSRLKKYLGYNSKIQEVEKVTNGRQEGSSKHTRKRIEIKTIHLYPVICGHPDAVDLYLNMHPKIDIQVDNVRIRVTSSRGNDSFGKMSFSEAEVFLCVYDVRKPETVRFLRERVLPSVKKLRKPMAIAGLGLECRCGVEKGLVDIQTACQLGKSFDCKSTEFMCCDGKLLTFCTFALYSAVLPHLLQWKTEKPTTSSDISLTPTVNYFAIMAPKTRKVKSEKKENKPGPSTSSTPPDAQRRQVDILVAVVGAPEVVDRVIEKFSECRISTLTHETNIIAIEANGYYGRSNTANADLILAVYDVCDNSTVEYLTQNVLPHFRQEHEILAICGTGLENRTETRAENETDINTCNRLARLWNCRGTEVVTCSGPAMAAGLFALYATMNRDVFQKPDKEKKVDDAPGNEIGKRKKRSQHKAKEKGFERTKEKVC</sequence>
<organism evidence="4">
    <name type="scientific">Rodentolepis nana</name>
    <name type="common">Dwarf tapeworm</name>
    <name type="synonym">Hymenolepis nana</name>
    <dbReference type="NCBI Taxonomy" id="102285"/>
    <lineage>
        <taxon>Eukaryota</taxon>
        <taxon>Metazoa</taxon>
        <taxon>Spiralia</taxon>
        <taxon>Lophotrochozoa</taxon>
        <taxon>Platyhelminthes</taxon>
        <taxon>Cestoda</taxon>
        <taxon>Eucestoda</taxon>
        <taxon>Cyclophyllidea</taxon>
        <taxon>Hymenolepididae</taxon>
        <taxon>Rodentolepis</taxon>
    </lineage>
</organism>
<accession>A0A0R3TTA1</accession>
<dbReference type="EMBL" id="UZAE01013288">
    <property type="protein sequence ID" value="VDO09109.1"/>
    <property type="molecule type" value="Genomic_DNA"/>
</dbReference>
<dbReference type="WBParaSite" id="HNAJ_0001092701-mRNA-1">
    <property type="protein sequence ID" value="HNAJ_0001092701-mRNA-1"/>
    <property type="gene ID" value="HNAJ_0001092701"/>
</dbReference>
<evidence type="ECO:0000313" key="2">
    <source>
        <dbReference type="EMBL" id="VDO09109.1"/>
    </source>
</evidence>
<feature type="compositionally biased region" description="Basic residues" evidence="1">
    <location>
        <begin position="416"/>
        <end position="426"/>
    </location>
</feature>
<evidence type="ECO:0000313" key="4">
    <source>
        <dbReference type="WBParaSite" id="HNAJ_0001092701-mRNA-1"/>
    </source>
</evidence>
<reference evidence="2 3" key="2">
    <citation type="submission" date="2018-11" db="EMBL/GenBank/DDBJ databases">
        <authorList>
            <consortium name="Pathogen Informatics"/>
        </authorList>
    </citation>
    <scope>NUCLEOTIDE SEQUENCE [LARGE SCALE GENOMIC DNA]</scope>
</reference>
<evidence type="ECO:0000256" key="1">
    <source>
        <dbReference type="SAM" id="MobiDB-lite"/>
    </source>
</evidence>
<proteinExistence type="predicted"/>
<dbReference type="AlphaFoldDB" id="A0A0R3TTA1"/>
<reference evidence="4" key="1">
    <citation type="submission" date="2017-02" db="UniProtKB">
        <authorList>
            <consortium name="WormBaseParasite"/>
        </authorList>
    </citation>
    <scope>IDENTIFICATION</scope>
</reference>
<feature type="region of interest" description="Disordered" evidence="1">
    <location>
        <begin position="399"/>
        <end position="438"/>
    </location>
</feature>